<protein>
    <submittedName>
        <fullName evidence="1">Uncharacterized protein</fullName>
    </submittedName>
</protein>
<evidence type="ECO:0000313" key="1">
    <source>
        <dbReference type="EMBL" id="GES95942.1"/>
    </source>
</evidence>
<accession>A0A8H3LZI0</accession>
<name>A0A8H3LZI0_9GLOM</name>
<dbReference type="Proteomes" id="UP000615446">
    <property type="component" value="Unassembled WGS sequence"/>
</dbReference>
<dbReference type="AlphaFoldDB" id="A0A8H3LZI0"/>
<sequence length="119" mass="13589">MEIIFSHDVYLLISIVGNLFPNSERGLYPEDRNLETSKIMEIQCHLLLHLLKDASFKCQCMNRPLSTRRAYISFGRSSTSDNNVVLSIEIFTIPSQSNLSIERVSRCFDGSECLRDLDA</sequence>
<comment type="caution">
    <text evidence="1">The sequence shown here is derived from an EMBL/GenBank/DDBJ whole genome shotgun (WGS) entry which is preliminary data.</text>
</comment>
<dbReference type="EMBL" id="BLAL01000246">
    <property type="protein sequence ID" value="GES95942.1"/>
    <property type="molecule type" value="Genomic_DNA"/>
</dbReference>
<proteinExistence type="predicted"/>
<reference evidence="1" key="1">
    <citation type="submission" date="2019-10" db="EMBL/GenBank/DDBJ databases">
        <title>Conservation and host-specific expression of non-tandemly repeated heterogenous ribosome RNA gene in arbuscular mycorrhizal fungi.</title>
        <authorList>
            <person name="Maeda T."/>
            <person name="Kobayashi Y."/>
            <person name="Nakagawa T."/>
            <person name="Ezawa T."/>
            <person name="Yamaguchi K."/>
            <person name="Bino T."/>
            <person name="Nishimoto Y."/>
            <person name="Shigenobu S."/>
            <person name="Kawaguchi M."/>
        </authorList>
    </citation>
    <scope>NUCLEOTIDE SEQUENCE</scope>
    <source>
        <strain evidence="1">HR1</strain>
    </source>
</reference>
<evidence type="ECO:0000313" key="2">
    <source>
        <dbReference type="Proteomes" id="UP000615446"/>
    </source>
</evidence>
<gene>
    <name evidence="1" type="ORF">RCL2_002259800</name>
</gene>
<organism evidence="1 2">
    <name type="scientific">Rhizophagus clarus</name>
    <dbReference type="NCBI Taxonomy" id="94130"/>
    <lineage>
        <taxon>Eukaryota</taxon>
        <taxon>Fungi</taxon>
        <taxon>Fungi incertae sedis</taxon>
        <taxon>Mucoromycota</taxon>
        <taxon>Glomeromycotina</taxon>
        <taxon>Glomeromycetes</taxon>
        <taxon>Glomerales</taxon>
        <taxon>Glomeraceae</taxon>
        <taxon>Rhizophagus</taxon>
    </lineage>
</organism>